<dbReference type="InterPro" id="IPR036388">
    <property type="entry name" value="WH-like_DNA-bd_sf"/>
</dbReference>
<keyword evidence="1" id="KW-0805">Transcription regulation</keyword>
<evidence type="ECO:0000256" key="1">
    <source>
        <dbReference type="ARBA" id="ARBA00023015"/>
    </source>
</evidence>
<dbReference type="SMART" id="SM00345">
    <property type="entry name" value="HTH_GNTR"/>
    <property type="match status" value="1"/>
</dbReference>
<dbReference type="SUPFAM" id="SSF48008">
    <property type="entry name" value="GntR ligand-binding domain-like"/>
    <property type="match status" value="1"/>
</dbReference>
<keyword evidence="3" id="KW-0804">Transcription</keyword>
<protein>
    <submittedName>
        <fullName evidence="5">GntR family transcriptional regulator</fullName>
    </submittedName>
</protein>
<dbReference type="GO" id="GO:0003700">
    <property type="term" value="F:DNA-binding transcription factor activity"/>
    <property type="evidence" value="ECO:0007669"/>
    <property type="project" value="InterPro"/>
</dbReference>
<keyword evidence="2" id="KW-0238">DNA-binding</keyword>
<dbReference type="InterPro" id="IPR011711">
    <property type="entry name" value="GntR_C"/>
</dbReference>
<reference evidence="6" key="1">
    <citation type="submission" date="2018-04" db="EMBL/GenBank/DDBJ databases">
        <authorList>
            <person name="Cornet L."/>
        </authorList>
    </citation>
    <scope>NUCLEOTIDE SEQUENCE [LARGE SCALE GENOMIC DNA]</scope>
</reference>
<dbReference type="Proteomes" id="UP000249081">
    <property type="component" value="Unassembled WGS sequence"/>
</dbReference>
<evidence type="ECO:0000313" key="5">
    <source>
        <dbReference type="EMBL" id="PZO35085.1"/>
    </source>
</evidence>
<gene>
    <name evidence="5" type="ORF">DCF17_19490</name>
</gene>
<dbReference type="PRINTS" id="PR00035">
    <property type="entry name" value="HTHGNTR"/>
</dbReference>
<dbReference type="GO" id="GO:0003677">
    <property type="term" value="F:DNA binding"/>
    <property type="evidence" value="ECO:0007669"/>
    <property type="project" value="UniProtKB-KW"/>
</dbReference>
<feature type="domain" description="HTH gntR-type" evidence="4">
    <location>
        <begin position="13"/>
        <end position="80"/>
    </location>
</feature>
<name>A0A2W4XKG9_9CYAN</name>
<dbReference type="SUPFAM" id="SSF46785">
    <property type="entry name" value="Winged helix' DNA-binding domain"/>
    <property type="match status" value="1"/>
</dbReference>
<comment type="caution">
    <text evidence="5">The sequence shown here is derived from an EMBL/GenBank/DDBJ whole genome shotgun (WGS) entry which is preliminary data.</text>
</comment>
<evidence type="ECO:0000259" key="4">
    <source>
        <dbReference type="PROSITE" id="PS50949"/>
    </source>
</evidence>
<dbReference type="InterPro" id="IPR036390">
    <property type="entry name" value="WH_DNA-bd_sf"/>
</dbReference>
<evidence type="ECO:0000256" key="3">
    <source>
        <dbReference type="ARBA" id="ARBA00023163"/>
    </source>
</evidence>
<evidence type="ECO:0000256" key="2">
    <source>
        <dbReference type="ARBA" id="ARBA00023125"/>
    </source>
</evidence>
<dbReference type="AlphaFoldDB" id="A0A2W4XKG9"/>
<accession>A0A2W4XKG9</accession>
<dbReference type="Gene3D" id="1.10.10.10">
    <property type="entry name" value="Winged helix-like DNA-binding domain superfamily/Winged helix DNA-binding domain"/>
    <property type="match status" value="1"/>
</dbReference>
<dbReference type="PANTHER" id="PTHR43537">
    <property type="entry name" value="TRANSCRIPTIONAL REGULATOR, GNTR FAMILY"/>
    <property type="match status" value="1"/>
</dbReference>
<dbReference type="InterPro" id="IPR008920">
    <property type="entry name" value="TF_FadR/GntR_C"/>
</dbReference>
<dbReference type="Pfam" id="PF07729">
    <property type="entry name" value="FCD"/>
    <property type="match status" value="1"/>
</dbReference>
<dbReference type="Gene3D" id="1.20.120.530">
    <property type="entry name" value="GntR ligand-binding domain-like"/>
    <property type="match status" value="1"/>
</dbReference>
<sequence>MISLSPPSINRGKSLYEQVHQALRTAILTGELSPGDRLVETQLAEWLQVSRTPLREALRQLQQDGLVTADVSGGLRVTTITAADAEELYDCRLALEALAAAGACRYATPEQLQRIEACVAKAEGATANSHGSLDNEHLLDVDYQFHHLIAESSGNRRLVSLLDTLFDAMALLRIQTLQQNPNVLDIRLEHRQIYEAIVTGDAEVAVAAITQHLKASKIRVVKEIEGTLSAVAEL</sequence>
<evidence type="ECO:0000313" key="6">
    <source>
        <dbReference type="Proteomes" id="UP000249081"/>
    </source>
</evidence>
<dbReference type="InterPro" id="IPR000524">
    <property type="entry name" value="Tscrpt_reg_HTH_GntR"/>
</dbReference>
<dbReference type="PROSITE" id="PS50949">
    <property type="entry name" value="HTH_GNTR"/>
    <property type="match status" value="1"/>
</dbReference>
<dbReference type="CDD" id="cd07377">
    <property type="entry name" value="WHTH_GntR"/>
    <property type="match status" value="1"/>
</dbReference>
<reference evidence="5 6" key="2">
    <citation type="submission" date="2018-06" db="EMBL/GenBank/DDBJ databases">
        <title>Metagenomic assembly of (sub)arctic Cyanobacteria and their associated microbiome from non-axenic cultures.</title>
        <authorList>
            <person name="Baurain D."/>
        </authorList>
    </citation>
    <scope>NUCLEOTIDE SEQUENCE [LARGE SCALE GENOMIC DNA]</scope>
    <source>
        <strain evidence="5">ULC041bin1</strain>
    </source>
</reference>
<proteinExistence type="predicted"/>
<dbReference type="Pfam" id="PF00392">
    <property type="entry name" value="GntR"/>
    <property type="match status" value="1"/>
</dbReference>
<dbReference type="SMART" id="SM00895">
    <property type="entry name" value="FCD"/>
    <property type="match status" value="1"/>
</dbReference>
<dbReference type="PANTHER" id="PTHR43537:SF5">
    <property type="entry name" value="UXU OPERON TRANSCRIPTIONAL REGULATOR"/>
    <property type="match status" value="1"/>
</dbReference>
<organism evidence="5 6">
    <name type="scientific">Shackletoniella antarctica</name>
    <dbReference type="NCBI Taxonomy" id="268115"/>
    <lineage>
        <taxon>Bacteria</taxon>
        <taxon>Bacillati</taxon>
        <taxon>Cyanobacteriota</taxon>
        <taxon>Cyanophyceae</taxon>
        <taxon>Oculatellales</taxon>
        <taxon>Oculatellaceae</taxon>
        <taxon>Shackletoniella</taxon>
    </lineage>
</organism>
<dbReference type="EMBL" id="QBMN01000186">
    <property type="protein sequence ID" value="PZO35085.1"/>
    <property type="molecule type" value="Genomic_DNA"/>
</dbReference>